<dbReference type="InterPro" id="IPR031137">
    <property type="entry name" value="GRF"/>
</dbReference>
<evidence type="ECO:0000256" key="3">
    <source>
        <dbReference type="RuleBase" id="RU367127"/>
    </source>
</evidence>
<dbReference type="EMBL" id="OZ020103">
    <property type="protein sequence ID" value="CAK9277146.1"/>
    <property type="molecule type" value="Genomic_DNA"/>
</dbReference>
<organism evidence="6 7">
    <name type="scientific">Sphagnum jensenii</name>
    <dbReference type="NCBI Taxonomy" id="128206"/>
    <lineage>
        <taxon>Eukaryota</taxon>
        <taxon>Viridiplantae</taxon>
        <taxon>Streptophyta</taxon>
        <taxon>Embryophyta</taxon>
        <taxon>Bryophyta</taxon>
        <taxon>Sphagnophytina</taxon>
        <taxon>Sphagnopsida</taxon>
        <taxon>Sphagnales</taxon>
        <taxon>Sphagnaceae</taxon>
        <taxon>Sphagnum</taxon>
    </lineage>
</organism>
<gene>
    <name evidence="6" type="ORF">CSSPJE1EN1_LOCUS22624</name>
</gene>
<dbReference type="InterPro" id="IPR014978">
    <property type="entry name" value="Gln-Leu-Gln_QLQ"/>
</dbReference>
<evidence type="ECO:0000259" key="5">
    <source>
        <dbReference type="PROSITE" id="PS51666"/>
    </source>
</evidence>
<reference evidence="6" key="1">
    <citation type="submission" date="2024-02" db="EMBL/GenBank/DDBJ databases">
        <authorList>
            <consortium name="ELIXIR-Norway"/>
            <consortium name="Elixir Norway"/>
        </authorList>
    </citation>
    <scope>NUCLEOTIDE SEQUENCE</scope>
</reference>
<comment type="domain">
    <text evidence="3">The QLQ domain and WRC domain may be involved in protein-protein interaction and DNA-binding, respectively.</text>
</comment>
<evidence type="ECO:0000256" key="2">
    <source>
        <dbReference type="ARBA" id="ARBA00023242"/>
    </source>
</evidence>
<keyword evidence="7" id="KW-1185">Reference proteome</keyword>
<dbReference type="PANTHER" id="PTHR31602:SF8">
    <property type="entry name" value="GROWTH-REGULATING FACTOR 5"/>
    <property type="match status" value="1"/>
</dbReference>
<evidence type="ECO:0000313" key="7">
    <source>
        <dbReference type="Proteomes" id="UP001497444"/>
    </source>
</evidence>
<keyword evidence="3" id="KW-0010">Activator</keyword>
<feature type="domain" description="QLQ" evidence="5">
    <location>
        <begin position="38"/>
        <end position="73"/>
    </location>
</feature>
<name>A0ABP0XDE3_9BRYO</name>
<dbReference type="Proteomes" id="UP001497444">
    <property type="component" value="Chromosome 8"/>
</dbReference>
<keyword evidence="3" id="KW-0805">Transcription regulation</keyword>
<proteinExistence type="inferred from homology"/>
<dbReference type="PANTHER" id="PTHR31602">
    <property type="entry name" value="GROWTH-REGULATING FACTOR 5"/>
    <property type="match status" value="1"/>
</dbReference>
<protein>
    <recommendedName>
        <fullName evidence="3">Growth-regulating factor</fullName>
    </recommendedName>
</protein>
<keyword evidence="2 3" id="KW-0539">Nucleus</keyword>
<evidence type="ECO:0000256" key="1">
    <source>
        <dbReference type="ARBA" id="ARBA00004123"/>
    </source>
</evidence>
<comment type="subcellular location">
    <subcellularLocation>
        <location evidence="1 3">Nucleus</location>
    </subcellularLocation>
</comment>
<evidence type="ECO:0000256" key="4">
    <source>
        <dbReference type="SAM" id="MobiDB-lite"/>
    </source>
</evidence>
<evidence type="ECO:0000313" key="6">
    <source>
        <dbReference type="EMBL" id="CAK9277146.1"/>
    </source>
</evidence>
<dbReference type="PROSITE" id="PS51666">
    <property type="entry name" value="QLQ"/>
    <property type="match status" value="1"/>
</dbReference>
<accession>A0ABP0XDE3</accession>
<feature type="region of interest" description="Disordered" evidence="4">
    <location>
        <begin position="1"/>
        <end position="31"/>
    </location>
</feature>
<dbReference type="SMART" id="SM00951">
    <property type="entry name" value="QLQ"/>
    <property type="match status" value="1"/>
</dbReference>
<sequence length="101" mass="10737">MKETDQSKQSSCRRKSSRTNGGGGVQSATEAPAHVVSPFTSGQWAELEHQALIFKYMAAGLNVPEELLNPIRRSVASALINGMSTATQHTAAANRVICSPP</sequence>
<comment type="similarity">
    <text evidence="3">Belongs to the GRF family.</text>
</comment>
<dbReference type="Pfam" id="PF08880">
    <property type="entry name" value="QLQ"/>
    <property type="match status" value="1"/>
</dbReference>
<comment type="function">
    <text evidence="3">Transcription activator.</text>
</comment>
<keyword evidence="3" id="KW-0804">Transcription</keyword>